<protein>
    <recommendedName>
        <fullName evidence="3">WYL domain-containing protein</fullName>
    </recommendedName>
</protein>
<reference evidence="1 2" key="1">
    <citation type="journal article" date="2013" name="PLoS ONE">
        <title>Cultivation and Complete Genome Sequencing of Gloeobacter kilaueensis sp. nov., from a Lava Cave in Kilauea Caldera, Hawai'i.</title>
        <authorList>
            <person name="Saw J.H."/>
            <person name="Schatz M."/>
            <person name="Brown M.V."/>
            <person name="Kunkel D.D."/>
            <person name="Foster J.S."/>
            <person name="Shick H."/>
            <person name="Christensen S."/>
            <person name="Hou S."/>
            <person name="Wan X."/>
            <person name="Donachie S.P."/>
        </authorList>
    </citation>
    <scope>NUCLEOTIDE SEQUENCE [LARGE SCALE GENOMIC DNA]</scope>
    <source>
        <strain evidence="2">JS</strain>
    </source>
</reference>
<dbReference type="HOGENOM" id="CLU_2248262_0_0_3"/>
<dbReference type="EMBL" id="CP003587">
    <property type="protein sequence ID" value="AGY58446.1"/>
    <property type="molecule type" value="Genomic_DNA"/>
</dbReference>
<dbReference type="eggNOG" id="ENOG5032WKX">
    <property type="taxonomic scope" value="Bacteria"/>
</dbReference>
<evidence type="ECO:0000313" key="1">
    <source>
        <dbReference type="EMBL" id="AGY58446.1"/>
    </source>
</evidence>
<proteinExistence type="predicted"/>
<accession>U5QHP9</accession>
<gene>
    <name evidence="1" type="ORF">GKIL_2200</name>
</gene>
<keyword evidence="2" id="KW-1185">Reference proteome</keyword>
<dbReference type="Proteomes" id="UP000017396">
    <property type="component" value="Chromosome"/>
</dbReference>
<evidence type="ECO:0000313" key="2">
    <source>
        <dbReference type="Proteomes" id="UP000017396"/>
    </source>
</evidence>
<sequence length="105" mass="11821">MADTYEIIANAIRNKQQIIATYDGHERELCPHSLGTKNGTLQCLFYQFGGYSSKGKIEPGSSNNWRCLSLSKLSNVKTRDGNWYTAYNHSRPNSCIDNVEIEVTS</sequence>
<dbReference type="RefSeq" id="WP_023173598.1">
    <property type="nucleotide sequence ID" value="NC_022600.1"/>
</dbReference>
<evidence type="ECO:0008006" key="3">
    <source>
        <dbReference type="Google" id="ProtNLM"/>
    </source>
</evidence>
<dbReference type="AlphaFoldDB" id="U5QHP9"/>
<name>U5QHP9_GLOK1</name>
<organism evidence="1 2">
    <name type="scientific">Gloeobacter kilaueensis (strain ATCC BAA-2537 / CCAP 1431/1 / ULC 316 / JS1)</name>
    <dbReference type="NCBI Taxonomy" id="1183438"/>
    <lineage>
        <taxon>Bacteria</taxon>
        <taxon>Bacillati</taxon>
        <taxon>Cyanobacteriota</taxon>
        <taxon>Cyanophyceae</taxon>
        <taxon>Gloeobacterales</taxon>
        <taxon>Gloeobacteraceae</taxon>
        <taxon>Gloeobacter</taxon>
    </lineage>
</organism>
<dbReference type="OrthoDB" id="1493123at2"/>
<dbReference type="KEGG" id="glj:GKIL_2200"/>